<dbReference type="OMA" id="VEMFFYH"/>
<proteinExistence type="predicted"/>
<protein>
    <submittedName>
        <fullName evidence="2">Uncharacterized protein</fullName>
    </submittedName>
</protein>
<keyword evidence="1" id="KW-0472">Membrane</keyword>
<dbReference type="OrthoDB" id="115101at2759"/>
<feature type="transmembrane region" description="Helical" evidence="1">
    <location>
        <begin position="293"/>
        <end position="311"/>
    </location>
</feature>
<keyword evidence="1" id="KW-1133">Transmembrane helix</keyword>
<organism evidence="2 3">
    <name type="scientific">Phytophthora nicotianae</name>
    <name type="common">Potato buckeye rot agent</name>
    <name type="synonym">Phytophthora parasitica</name>
    <dbReference type="NCBI Taxonomy" id="4792"/>
    <lineage>
        <taxon>Eukaryota</taxon>
        <taxon>Sar</taxon>
        <taxon>Stramenopiles</taxon>
        <taxon>Oomycota</taxon>
        <taxon>Peronosporomycetes</taxon>
        <taxon>Peronosporales</taxon>
        <taxon>Peronosporaceae</taxon>
        <taxon>Phytophthora</taxon>
    </lineage>
</organism>
<feature type="transmembrane region" description="Helical" evidence="1">
    <location>
        <begin position="21"/>
        <end position="44"/>
    </location>
</feature>
<sequence>MKKSQVRSTSQVSGDSMVSSGAVLSAQHMLLTAWFVVGMIPLILQARSFLKFATPHKMTETLVVPSDAVQEMNDVTELCPAFGLQMAQVWWNVETTHYYNLNHGRLCHFVAPQYNCHGRYVVGSERVKPYHAAPSSCANDSFSLEMFFYHGSIGFYSFYEEVVGTYCTIDHTMYGVIDGLGTFDINGSLLAEDRGSYDYRHSYWYGTVGMVWIIYRVLVIRRSYIACKRYGRRCDQMHESLRRRTAMVFVHENMRLSAHGATNYHRLMLLYLLIEGIMSDLFLLVATDGIFAWFQYISFGYNLSGMLLILFEMIENMKWLRERSRLFIKRLLFSYESSLLGELLSAFGQASVLTALNHSDLKRSGPTARAVSYYAWGLVGHSVIVLSLIGCIMSVRVVRAVTCVRRKHGQIWSILTAPCCVDSTLGIRNKMTMLTGYCWIEGSLCYKPDALKAFGLLKVEEDDGAEFMALRKLHWFKVPTDDLVVIGSVTKQYVQTCSERPCTGVVSFFDRSLGGPLEGGSRRVRSVRAKNKILVFPSQDVVKE</sequence>
<evidence type="ECO:0000313" key="2">
    <source>
        <dbReference type="EMBL" id="KUF86195.1"/>
    </source>
</evidence>
<name>A0A0W8CPY9_PHYNI</name>
<feature type="transmembrane region" description="Helical" evidence="1">
    <location>
        <begin position="373"/>
        <end position="398"/>
    </location>
</feature>
<feature type="transmembrane region" description="Helical" evidence="1">
    <location>
        <begin position="332"/>
        <end position="353"/>
    </location>
</feature>
<feature type="transmembrane region" description="Helical" evidence="1">
    <location>
        <begin position="202"/>
        <end position="219"/>
    </location>
</feature>
<dbReference type="EMBL" id="LNFO01002335">
    <property type="protein sequence ID" value="KUF86195.1"/>
    <property type="molecule type" value="Genomic_DNA"/>
</dbReference>
<accession>A0A0W8CPY9</accession>
<keyword evidence="1" id="KW-0812">Transmembrane</keyword>
<dbReference type="Proteomes" id="UP000052943">
    <property type="component" value="Unassembled WGS sequence"/>
</dbReference>
<feature type="transmembrane region" description="Helical" evidence="1">
    <location>
        <begin position="267"/>
        <end position="287"/>
    </location>
</feature>
<reference evidence="2 3" key="1">
    <citation type="submission" date="2015-11" db="EMBL/GenBank/DDBJ databases">
        <title>Genomes and virulence difference between two physiological races of Phytophthora nicotianae.</title>
        <authorList>
            <person name="Liu H."/>
            <person name="Ma X."/>
            <person name="Yu H."/>
            <person name="Fang D."/>
            <person name="Li Y."/>
            <person name="Wang X."/>
            <person name="Wang W."/>
            <person name="Dong Y."/>
            <person name="Xiao B."/>
        </authorList>
    </citation>
    <scope>NUCLEOTIDE SEQUENCE [LARGE SCALE GENOMIC DNA]</scope>
    <source>
        <strain evidence="3">race 0</strain>
    </source>
</reference>
<comment type="caution">
    <text evidence="2">The sequence shown here is derived from an EMBL/GenBank/DDBJ whole genome shotgun (WGS) entry which is preliminary data.</text>
</comment>
<evidence type="ECO:0000256" key="1">
    <source>
        <dbReference type="SAM" id="Phobius"/>
    </source>
</evidence>
<gene>
    <name evidence="2" type="ORF">AM587_10017314</name>
</gene>
<dbReference type="AlphaFoldDB" id="A0A0W8CPY9"/>
<evidence type="ECO:0000313" key="3">
    <source>
        <dbReference type="Proteomes" id="UP000052943"/>
    </source>
</evidence>